<evidence type="ECO:0000256" key="3">
    <source>
        <dbReference type="ARBA" id="ARBA00022692"/>
    </source>
</evidence>
<evidence type="ECO:0000256" key="1">
    <source>
        <dbReference type="ARBA" id="ARBA00004141"/>
    </source>
</evidence>
<evidence type="ECO:0000256" key="2">
    <source>
        <dbReference type="ARBA" id="ARBA00006143"/>
    </source>
</evidence>
<dbReference type="InterPro" id="IPR003834">
    <property type="entry name" value="Cyt_c_assmbl_TM_dom"/>
</dbReference>
<feature type="transmembrane region" description="Helical" evidence="6">
    <location>
        <begin position="128"/>
        <end position="158"/>
    </location>
</feature>
<keyword evidence="3 6" id="KW-0812">Transmembrane</keyword>
<comment type="subcellular location">
    <subcellularLocation>
        <location evidence="1">Membrane</location>
        <topology evidence="1">Multi-pass membrane protein</topology>
    </subcellularLocation>
</comment>
<dbReference type="RefSeq" id="WP_264852112.1">
    <property type="nucleotide sequence ID" value="NZ_BRXR01000001.1"/>
</dbReference>
<organism evidence="8 9">
    <name type="scientific">Clostridium omnivorum</name>
    <dbReference type="NCBI Taxonomy" id="1604902"/>
    <lineage>
        <taxon>Bacteria</taxon>
        <taxon>Bacillati</taxon>
        <taxon>Bacillota</taxon>
        <taxon>Clostridia</taxon>
        <taxon>Eubacteriales</taxon>
        <taxon>Clostridiaceae</taxon>
        <taxon>Clostridium</taxon>
    </lineage>
</organism>
<comment type="similarity">
    <text evidence="2">Belongs to the DsbD family.</text>
</comment>
<evidence type="ECO:0000259" key="7">
    <source>
        <dbReference type="Pfam" id="PF02683"/>
    </source>
</evidence>
<feature type="domain" description="Cytochrome C biogenesis protein transmembrane" evidence="7">
    <location>
        <begin position="17"/>
        <end position="190"/>
    </location>
</feature>
<feature type="transmembrane region" description="Helical" evidence="6">
    <location>
        <begin position="164"/>
        <end position="186"/>
    </location>
</feature>
<evidence type="ECO:0000256" key="4">
    <source>
        <dbReference type="ARBA" id="ARBA00022989"/>
    </source>
</evidence>
<sequence>MESLIHNFSVFLSNNIWFALITAFLAGIVSSFSPCVLSTIPLIVGYVEGYAKKDKKLAYWYSFIFCLGIIITFTLLGVASALLGRLFTGAGRWWYIILGIIMLVVGLQLIGVIEFGNNSCKVPNRRKGIVGAFFLGILGGVLSSPCSTPILAAILAYVASKGNILLGVLMLILYSIGHCILIFMAGTSIGLVEEISNSNKTIFIGKILKIILEIVIFVAGFYLLYLGF</sequence>
<protein>
    <submittedName>
        <fullName evidence="8">Cytochrome C biogenesis protein CcdA</fullName>
    </submittedName>
</protein>
<keyword evidence="5 6" id="KW-0472">Membrane</keyword>
<dbReference type="PANTHER" id="PTHR31272">
    <property type="entry name" value="CYTOCHROME C-TYPE BIOGENESIS PROTEIN HI_1454-RELATED"/>
    <property type="match status" value="1"/>
</dbReference>
<evidence type="ECO:0000256" key="5">
    <source>
        <dbReference type="ARBA" id="ARBA00023136"/>
    </source>
</evidence>
<evidence type="ECO:0000313" key="8">
    <source>
        <dbReference type="EMBL" id="GLC32804.1"/>
    </source>
</evidence>
<accession>A0ABQ5NBZ4</accession>
<evidence type="ECO:0000256" key="6">
    <source>
        <dbReference type="SAM" id="Phobius"/>
    </source>
</evidence>
<dbReference type="PANTHER" id="PTHR31272:SF6">
    <property type="entry name" value="CYTOCHROME C-TYPE BIOGENESIS CCDA-LIKE CHLOROPLASTIC PROTEIN"/>
    <property type="match status" value="1"/>
</dbReference>
<keyword evidence="4 6" id="KW-1133">Transmembrane helix</keyword>
<evidence type="ECO:0000313" key="9">
    <source>
        <dbReference type="Proteomes" id="UP001208567"/>
    </source>
</evidence>
<dbReference type="Proteomes" id="UP001208567">
    <property type="component" value="Unassembled WGS sequence"/>
</dbReference>
<proteinExistence type="inferred from homology"/>
<dbReference type="Pfam" id="PF02683">
    <property type="entry name" value="DsbD_TM"/>
    <property type="match status" value="1"/>
</dbReference>
<comment type="caution">
    <text evidence="8">The sequence shown here is derived from an EMBL/GenBank/DDBJ whole genome shotgun (WGS) entry which is preliminary data.</text>
</comment>
<feature type="transmembrane region" description="Helical" evidence="6">
    <location>
        <begin position="16"/>
        <end position="47"/>
    </location>
</feature>
<keyword evidence="9" id="KW-1185">Reference proteome</keyword>
<feature type="transmembrane region" description="Helical" evidence="6">
    <location>
        <begin position="207"/>
        <end position="225"/>
    </location>
</feature>
<dbReference type="EMBL" id="BRXR01000001">
    <property type="protein sequence ID" value="GLC32804.1"/>
    <property type="molecule type" value="Genomic_DNA"/>
</dbReference>
<dbReference type="InterPro" id="IPR051790">
    <property type="entry name" value="Cytochrome_c-biogenesis_DsbD"/>
</dbReference>
<gene>
    <name evidence="8" type="primary">ccdA2</name>
    <name evidence="8" type="ORF">bsdE14_42140</name>
</gene>
<feature type="transmembrane region" description="Helical" evidence="6">
    <location>
        <begin position="59"/>
        <end position="87"/>
    </location>
</feature>
<reference evidence="8 9" key="1">
    <citation type="journal article" date="2024" name="Int. J. Syst. Evol. Microbiol.">
        <title>Clostridium omnivorum sp. nov., isolated from anoxic soil under the treatment of reductive soil disinfestation.</title>
        <authorList>
            <person name="Ueki A."/>
            <person name="Tonouchi A."/>
            <person name="Kaku N."/>
            <person name="Honma S."/>
            <person name="Ueki K."/>
        </authorList>
    </citation>
    <scope>NUCLEOTIDE SEQUENCE [LARGE SCALE GENOMIC DNA]</scope>
    <source>
        <strain evidence="8 9">E14</strain>
    </source>
</reference>
<feature type="transmembrane region" description="Helical" evidence="6">
    <location>
        <begin position="93"/>
        <end position="116"/>
    </location>
</feature>
<name>A0ABQ5NBZ4_9CLOT</name>